<dbReference type="EMBL" id="BTSY01000004">
    <property type="protein sequence ID" value="GMT21838.1"/>
    <property type="molecule type" value="Genomic_DNA"/>
</dbReference>
<dbReference type="PANTHER" id="PTHR46011:SF6">
    <property type="entry name" value="HIGH ZINC ACTIVATED NUCLEAR RECEPTOR PROTEIN"/>
    <property type="match status" value="1"/>
</dbReference>
<dbReference type="Pfam" id="PF00105">
    <property type="entry name" value="zf-C4"/>
    <property type="match status" value="1"/>
</dbReference>
<evidence type="ECO:0000256" key="1">
    <source>
        <dbReference type="ARBA" id="ARBA00022723"/>
    </source>
</evidence>
<protein>
    <recommendedName>
        <fullName evidence="9">Nuclear receptor domain-containing protein</fullName>
    </recommendedName>
</protein>
<feature type="non-terminal residue" evidence="10">
    <location>
        <position position="1"/>
    </location>
</feature>
<dbReference type="SUPFAM" id="SSF57716">
    <property type="entry name" value="Glucocorticoid receptor-like (DNA-binding domain)"/>
    <property type="match status" value="1"/>
</dbReference>
<keyword evidence="1" id="KW-0479">Metal-binding</keyword>
<evidence type="ECO:0000259" key="9">
    <source>
        <dbReference type="PROSITE" id="PS51030"/>
    </source>
</evidence>
<evidence type="ECO:0000256" key="4">
    <source>
        <dbReference type="ARBA" id="ARBA00023015"/>
    </source>
</evidence>
<keyword evidence="6" id="KW-0804">Transcription</keyword>
<sequence length="113" mass="12695">FQVPNCLICGELTRIAHLGIDVCRACAVFYRRAKRGNNFVCRKSSSQCLPGTGLNCKRCRFDNLLQLLARSKAQTEDAAIDIRPQESTAVVPNCKAIEKSDKPLLERLKTHYK</sequence>
<keyword evidence="8" id="KW-0539">Nucleus</keyword>
<keyword evidence="3" id="KW-0862">Zinc</keyword>
<evidence type="ECO:0000256" key="3">
    <source>
        <dbReference type="ARBA" id="ARBA00022833"/>
    </source>
</evidence>
<dbReference type="GO" id="GO:0043565">
    <property type="term" value="F:sequence-specific DNA binding"/>
    <property type="evidence" value="ECO:0007669"/>
    <property type="project" value="InterPro"/>
</dbReference>
<name>A0AAV5VU74_9BILA</name>
<dbReference type="Proteomes" id="UP001432322">
    <property type="component" value="Unassembled WGS sequence"/>
</dbReference>
<dbReference type="InterPro" id="IPR001628">
    <property type="entry name" value="Znf_hrmn_rcpt"/>
</dbReference>
<keyword evidence="7" id="KW-0675">Receptor</keyword>
<organism evidence="10 11">
    <name type="scientific">Pristionchus fissidentatus</name>
    <dbReference type="NCBI Taxonomy" id="1538716"/>
    <lineage>
        <taxon>Eukaryota</taxon>
        <taxon>Metazoa</taxon>
        <taxon>Ecdysozoa</taxon>
        <taxon>Nematoda</taxon>
        <taxon>Chromadorea</taxon>
        <taxon>Rhabditida</taxon>
        <taxon>Rhabditina</taxon>
        <taxon>Diplogasteromorpha</taxon>
        <taxon>Diplogasteroidea</taxon>
        <taxon>Neodiplogasteridae</taxon>
        <taxon>Pristionchus</taxon>
    </lineage>
</organism>
<comment type="caution">
    <text evidence="10">The sequence shown here is derived from an EMBL/GenBank/DDBJ whole genome shotgun (WGS) entry which is preliminary data.</text>
</comment>
<dbReference type="GO" id="GO:0003700">
    <property type="term" value="F:DNA-binding transcription factor activity"/>
    <property type="evidence" value="ECO:0007669"/>
    <property type="project" value="InterPro"/>
</dbReference>
<dbReference type="InterPro" id="IPR013088">
    <property type="entry name" value="Znf_NHR/GATA"/>
</dbReference>
<keyword evidence="5" id="KW-0238">DNA-binding</keyword>
<keyword evidence="2" id="KW-0863">Zinc-finger</keyword>
<reference evidence="10" key="1">
    <citation type="submission" date="2023-10" db="EMBL/GenBank/DDBJ databases">
        <title>Genome assembly of Pristionchus species.</title>
        <authorList>
            <person name="Yoshida K."/>
            <person name="Sommer R.J."/>
        </authorList>
    </citation>
    <scope>NUCLEOTIDE SEQUENCE</scope>
    <source>
        <strain evidence="10">RS5133</strain>
    </source>
</reference>
<dbReference type="GO" id="GO:0008270">
    <property type="term" value="F:zinc ion binding"/>
    <property type="evidence" value="ECO:0007669"/>
    <property type="project" value="UniProtKB-KW"/>
</dbReference>
<gene>
    <name evidence="10" type="ORF">PFISCL1PPCAC_13135</name>
</gene>
<evidence type="ECO:0000256" key="7">
    <source>
        <dbReference type="ARBA" id="ARBA00023170"/>
    </source>
</evidence>
<dbReference type="SMART" id="SM00399">
    <property type="entry name" value="ZnF_C4"/>
    <property type="match status" value="1"/>
</dbReference>
<dbReference type="PROSITE" id="PS51030">
    <property type="entry name" value="NUCLEAR_REC_DBD_2"/>
    <property type="match status" value="1"/>
</dbReference>
<dbReference type="PANTHER" id="PTHR46011">
    <property type="entry name" value="NUCLEAR HORMONE RECEPTOR FAMILY MEMBER NHR-86-RELATED"/>
    <property type="match status" value="1"/>
</dbReference>
<evidence type="ECO:0000313" key="11">
    <source>
        <dbReference type="Proteomes" id="UP001432322"/>
    </source>
</evidence>
<evidence type="ECO:0000256" key="8">
    <source>
        <dbReference type="ARBA" id="ARBA00023242"/>
    </source>
</evidence>
<evidence type="ECO:0000256" key="2">
    <source>
        <dbReference type="ARBA" id="ARBA00022771"/>
    </source>
</evidence>
<feature type="domain" description="Nuclear receptor" evidence="9">
    <location>
        <begin position="3"/>
        <end position="77"/>
    </location>
</feature>
<evidence type="ECO:0000313" key="10">
    <source>
        <dbReference type="EMBL" id="GMT21838.1"/>
    </source>
</evidence>
<keyword evidence="4" id="KW-0805">Transcription regulation</keyword>
<dbReference type="GO" id="GO:0005634">
    <property type="term" value="C:nucleus"/>
    <property type="evidence" value="ECO:0007669"/>
    <property type="project" value="TreeGrafter"/>
</dbReference>
<proteinExistence type="predicted"/>
<evidence type="ECO:0000256" key="5">
    <source>
        <dbReference type="ARBA" id="ARBA00023125"/>
    </source>
</evidence>
<dbReference type="Gene3D" id="3.30.50.10">
    <property type="entry name" value="Erythroid Transcription Factor GATA-1, subunit A"/>
    <property type="match status" value="1"/>
</dbReference>
<dbReference type="AlphaFoldDB" id="A0AAV5VU74"/>
<accession>A0AAV5VU74</accession>
<evidence type="ECO:0000256" key="6">
    <source>
        <dbReference type="ARBA" id="ARBA00023163"/>
    </source>
</evidence>
<keyword evidence="11" id="KW-1185">Reference proteome</keyword>